<dbReference type="PANTHER" id="PTHR41394">
    <property type="entry name" value="MAGNESIUM TRANSPORTER MGTE"/>
    <property type="match status" value="1"/>
</dbReference>
<evidence type="ECO:0000256" key="6">
    <source>
        <dbReference type="ARBA" id="ARBA00022989"/>
    </source>
</evidence>
<dbReference type="SUPFAM" id="SSF54631">
    <property type="entry name" value="CBS-domain pair"/>
    <property type="match status" value="1"/>
</dbReference>
<comment type="subcellular location">
    <subcellularLocation>
        <location evidence="9">Cell membrane</location>
        <topology evidence="9">Multi-pass membrane protein</topology>
    </subcellularLocation>
    <subcellularLocation>
        <location evidence="1">Membrane</location>
        <topology evidence="1">Multi-pass membrane protein</topology>
    </subcellularLocation>
</comment>
<keyword evidence="8" id="KW-0129">CBS domain</keyword>
<keyword evidence="6 9" id="KW-1133">Transmembrane helix</keyword>
<feature type="transmembrane region" description="Helical" evidence="9">
    <location>
        <begin position="387"/>
        <end position="409"/>
    </location>
</feature>
<evidence type="ECO:0000256" key="8">
    <source>
        <dbReference type="PROSITE-ProRule" id="PRU00703"/>
    </source>
</evidence>
<comment type="caution">
    <text evidence="11">The sequence shown here is derived from an EMBL/GenBank/DDBJ whole genome shotgun (WGS) entry which is preliminary data.</text>
</comment>
<dbReference type="EMBL" id="JACRUP010000003">
    <property type="protein sequence ID" value="MBC5850736.1"/>
    <property type="molecule type" value="Genomic_DNA"/>
</dbReference>
<dbReference type="SUPFAM" id="SSF158791">
    <property type="entry name" value="MgtE N-terminal domain-like"/>
    <property type="match status" value="1"/>
</dbReference>
<keyword evidence="12" id="KW-1185">Reference proteome</keyword>
<evidence type="ECO:0000256" key="9">
    <source>
        <dbReference type="RuleBase" id="RU362011"/>
    </source>
</evidence>
<dbReference type="Gene3D" id="1.10.357.20">
    <property type="entry name" value="SLC41 divalent cation transporters, integral membrane domain"/>
    <property type="match status" value="1"/>
</dbReference>
<evidence type="ECO:0000256" key="2">
    <source>
        <dbReference type="ARBA" id="ARBA00009749"/>
    </source>
</evidence>
<dbReference type="Pfam" id="PF01769">
    <property type="entry name" value="MgtE"/>
    <property type="match status" value="1"/>
</dbReference>
<evidence type="ECO:0000259" key="10">
    <source>
        <dbReference type="PROSITE" id="PS51371"/>
    </source>
</evidence>
<dbReference type="AlphaFoldDB" id="A0A9X0R947"/>
<keyword evidence="3 9" id="KW-0813">Transport</keyword>
<evidence type="ECO:0000313" key="12">
    <source>
        <dbReference type="Proteomes" id="UP000615796"/>
    </source>
</evidence>
<dbReference type="InterPro" id="IPR000644">
    <property type="entry name" value="CBS_dom"/>
</dbReference>
<dbReference type="InterPro" id="IPR006667">
    <property type="entry name" value="SLC41_membr_dom"/>
</dbReference>
<keyword evidence="4 9" id="KW-0812">Transmembrane</keyword>
<evidence type="ECO:0000256" key="7">
    <source>
        <dbReference type="ARBA" id="ARBA00023136"/>
    </source>
</evidence>
<keyword evidence="5 9" id="KW-0460">Magnesium</keyword>
<feature type="domain" description="CBS" evidence="10">
    <location>
        <begin position="139"/>
        <end position="202"/>
    </location>
</feature>
<feature type="transmembrane region" description="Helical" evidence="9">
    <location>
        <begin position="360"/>
        <end position="381"/>
    </location>
</feature>
<feature type="transmembrane region" description="Helical" evidence="9">
    <location>
        <begin position="312"/>
        <end position="339"/>
    </location>
</feature>
<reference evidence="11" key="1">
    <citation type="submission" date="2020-08" db="EMBL/GenBank/DDBJ databases">
        <title>Genome Sequencing and Pan-Genome Analysis of Migratory bird Vibrio Strains, Inner Mongolia.</title>
        <authorList>
            <person name="Zheng L."/>
        </authorList>
    </citation>
    <scope>NUCLEOTIDE SEQUENCE</scope>
    <source>
        <strain evidence="11">M13F</strain>
    </source>
</reference>
<dbReference type="PANTHER" id="PTHR41394:SF8">
    <property type="entry name" value="MAGNESIUM TRANSPORTER MGTE"/>
    <property type="match status" value="1"/>
</dbReference>
<dbReference type="PROSITE" id="PS51371">
    <property type="entry name" value="CBS"/>
    <property type="match status" value="1"/>
</dbReference>
<evidence type="ECO:0000256" key="4">
    <source>
        <dbReference type="ARBA" id="ARBA00022692"/>
    </source>
</evidence>
<proteinExistence type="inferred from homology"/>
<keyword evidence="9" id="KW-0479">Metal-binding</keyword>
<evidence type="ECO:0000313" key="11">
    <source>
        <dbReference type="EMBL" id="MBC5850736.1"/>
    </source>
</evidence>
<sequence length="452" mass="50270">MNVNVMKNTHSIIETAQVKQLNEFSRKLIQPRYREKWVEKLVKLSDSEIKFVLESLSNHEVSELFSTISANATGELLLCITPQQLKEILPLVAPKFIENAMRTLDEQEREIVLEAMPIDDLKYHREALFWPDESVGRHMRSDVITLQITQTVEQAKQTLYEAWDMPNLLHNMYVVNEQGALLGEISPKALLVASSEQSLMTMVEQNKLVIDAMVDQENAARLLLEHNVPVLPVVYEGKLVGFFYLEDAAAILEKETTEDAEMQGGTIPLDGSYLDTTPWELWKKRIVWLLVLFVAEAYTGTVLRAFEEQLEAAIALAFFIPLLIGTGGNSGTQITTTIIRAMAVGEVSLRNLGTVLRKELSTGTLIAAAMAVAAWIRAWSLGVGFEIGLVVTLTILAIVLWSALVSSIIPMVLRRLNIDPAVVSAPFIATLVDGTGLIIYFEIAKLTLPQLA</sequence>
<dbReference type="SUPFAM" id="SSF161093">
    <property type="entry name" value="MgtE membrane domain-like"/>
    <property type="match status" value="1"/>
</dbReference>
<accession>A0A9X0R947</accession>
<dbReference type="NCBIfam" id="TIGR00400">
    <property type="entry name" value="mgtE"/>
    <property type="match status" value="1"/>
</dbReference>
<keyword evidence="9" id="KW-1003">Cell membrane</keyword>
<dbReference type="GO" id="GO:0005886">
    <property type="term" value="C:plasma membrane"/>
    <property type="evidence" value="ECO:0007669"/>
    <property type="project" value="UniProtKB-SubCell"/>
</dbReference>
<dbReference type="InterPro" id="IPR036739">
    <property type="entry name" value="SLC41_membr_dom_sf"/>
</dbReference>
<comment type="subunit">
    <text evidence="9">Homodimer.</text>
</comment>
<protein>
    <recommendedName>
        <fullName evidence="9">Magnesium transporter MgtE</fullName>
    </recommendedName>
</protein>
<organism evidence="11 12">
    <name type="scientific">Vibrio metschnikovii</name>
    <dbReference type="NCBI Taxonomy" id="28172"/>
    <lineage>
        <taxon>Bacteria</taxon>
        <taxon>Pseudomonadati</taxon>
        <taxon>Pseudomonadota</taxon>
        <taxon>Gammaproteobacteria</taxon>
        <taxon>Vibrionales</taxon>
        <taxon>Vibrionaceae</taxon>
        <taxon>Vibrio</taxon>
    </lineage>
</organism>
<feature type="transmembrane region" description="Helical" evidence="9">
    <location>
        <begin position="421"/>
        <end position="441"/>
    </location>
</feature>
<dbReference type="InterPro" id="IPR006669">
    <property type="entry name" value="MgtE_transporter"/>
</dbReference>
<feature type="transmembrane region" description="Helical" evidence="9">
    <location>
        <begin position="286"/>
        <end position="306"/>
    </location>
</feature>
<comment type="similarity">
    <text evidence="2 9">Belongs to the SLC41A transporter family.</text>
</comment>
<gene>
    <name evidence="11" type="primary">mgtE</name>
    <name evidence="11" type="ORF">H8Q88_07140</name>
</gene>
<dbReference type="GO" id="GO:0046872">
    <property type="term" value="F:metal ion binding"/>
    <property type="evidence" value="ECO:0007669"/>
    <property type="project" value="UniProtKB-KW"/>
</dbReference>
<dbReference type="Pfam" id="PF00571">
    <property type="entry name" value="CBS"/>
    <property type="match status" value="2"/>
</dbReference>
<dbReference type="GO" id="GO:0015095">
    <property type="term" value="F:magnesium ion transmembrane transporter activity"/>
    <property type="evidence" value="ECO:0007669"/>
    <property type="project" value="UniProtKB-UniRule"/>
</dbReference>
<dbReference type="RefSeq" id="WP_158138709.1">
    <property type="nucleotide sequence ID" value="NZ_CAWQCL010000045.1"/>
</dbReference>
<evidence type="ECO:0000256" key="5">
    <source>
        <dbReference type="ARBA" id="ARBA00022842"/>
    </source>
</evidence>
<keyword evidence="7 9" id="KW-0472">Membrane</keyword>
<evidence type="ECO:0000256" key="3">
    <source>
        <dbReference type="ARBA" id="ARBA00022448"/>
    </source>
</evidence>
<evidence type="ECO:0000256" key="1">
    <source>
        <dbReference type="ARBA" id="ARBA00004141"/>
    </source>
</evidence>
<dbReference type="InterPro" id="IPR046342">
    <property type="entry name" value="CBS_dom_sf"/>
</dbReference>
<dbReference type="Gene3D" id="3.10.580.10">
    <property type="entry name" value="CBS-domain"/>
    <property type="match status" value="1"/>
</dbReference>
<dbReference type="Proteomes" id="UP000615796">
    <property type="component" value="Unassembled WGS sequence"/>
</dbReference>
<name>A0A9X0R947_VIBME</name>
<comment type="function">
    <text evidence="9">Acts as a magnesium transporter.</text>
</comment>